<evidence type="ECO:0000313" key="2">
    <source>
        <dbReference type="EMBL" id="SAK81547.1"/>
    </source>
</evidence>
<dbReference type="Gene3D" id="3.40.109.10">
    <property type="entry name" value="NADH Oxidase"/>
    <property type="match status" value="1"/>
</dbReference>
<dbReference type="NCBIfam" id="TIGR04511">
    <property type="entry name" value="SagB_rel_DH_2"/>
    <property type="match status" value="1"/>
</dbReference>
<keyword evidence="3" id="KW-1185">Reference proteome</keyword>
<proteinExistence type="predicted"/>
<evidence type="ECO:0000259" key="1">
    <source>
        <dbReference type="Pfam" id="PF00881"/>
    </source>
</evidence>
<gene>
    <name evidence="2" type="ORF">AWB78_03921</name>
</gene>
<dbReference type="InterPro" id="IPR000415">
    <property type="entry name" value="Nitroreductase-like"/>
</dbReference>
<sequence length="409" mass="45699">MVHVRRSAYILLGLSDGPASVLFALLGDSKAQDKIHWTAYSALSERSVAISDDIVETLKHIPSDRWTDAEELQSKNICTREELEQLADLGLLVIESPEGRQKVFAERDRQLSATAWHLLAAVYHFCTKWSDMLLPFSVPKNLAQANSARSRKHSIFSDFVSKHGVPPAHFVTRADALSRHALDVPSGSGDHPSALLEILQKRRTRRVFDSEQTISAEDFSRIIKYAFGPQGIYHVHEGTFGLGKTSPSGGGLHPTEVYPVVLNVEGLEPGIYHYNQEHHSLDLLRRLSAEEARVQANVFAAGQEYVKNAGALFVMTSRFYRNFWKYRQHPRAYPVLYMDIAHISQTFYLLCEELGLGAFFTAAVNACNIEKELKLDGFQEGALALLGCGIPASNQMGLEVDFDTFIPKR</sequence>
<comment type="caution">
    <text evidence="2">The sequence shown here is derived from an EMBL/GenBank/DDBJ whole genome shotgun (WGS) entry which is preliminary data.</text>
</comment>
<dbReference type="InterPro" id="IPR020051">
    <property type="entry name" value="SagB-type_dehydrogenase"/>
</dbReference>
<protein>
    <submittedName>
        <fullName evidence="2">Nitroreductase family protein</fullName>
    </submittedName>
</protein>
<reference evidence="2" key="1">
    <citation type="submission" date="2016-01" db="EMBL/GenBank/DDBJ databases">
        <authorList>
            <person name="Peeters C."/>
        </authorList>
    </citation>
    <scope>NUCLEOTIDE SEQUENCE</scope>
    <source>
        <strain evidence="2">LMG 29321</strain>
    </source>
</reference>
<dbReference type="InterPro" id="IPR052544">
    <property type="entry name" value="Bacteriocin_Proc_Enz"/>
</dbReference>
<dbReference type="InterPro" id="IPR030965">
    <property type="entry name" value="SagB-rel_DH_2"/>
</dbReference>
<dbReference type="NCBIfam" id="TIGR03605">
    <property type="entry name" value="antibiot_sagB"/>
    <property type="match status" value="1"/>
</dbReference>
<accession>A0A158CJ53</accession>
<dbReference type="GO" id="GO:0016491">
    <property type="term" value="F:oxidoreductase activity"/>
    <property type="evidence" value="ECO:0007669"/>
    <property type="project" value="InterPro"/>
</dbReference>
<organism evidence="2 3">
    <name type="scientific">Caballeronia calidae</name>
    <dbReference type="NCBI Taxonomy" id="1777139"/>
    <lineage>
        <taxon>Bacteria</taxon>
        <taxon>Pseudomonadati</taxon>
        <taxon>Pseudomonadota</taxon>
        <taxon>Betaproteobacteria</taxon>
        <taxon>Burkholderiales</taxon>
        <taxon>Burkholderiaceae</taxon>
        <taxon>Caballeronia</taxon>
    </lineage>
</organism>
<dbReference type="CDD" id="cd02142">
    <property type="entry name" value="McbC_SagB-like_oxidoreductase"/>
    <property type="match status" value="1"/>
</dbReference>
<dbReference type="PANTHER" id="PTHR43745:SF2">
    <property type="entry name" value="NITROREDUCTASE MJ1384-RELATED"/>
    <property type="match status" value="1"/>
</dbReference>
<dbReference type="OrthoDB" id="9802775at2"/>
<dbReference type="Proteomes" id="UP000071859">
    <property type="component" value="Unassembled WGS sequence"/>
</dbReference>
<feature type="domain" description="Nitroreductase" evidence="1">
    <location>
        <begin position="200"/>
        <end position="389"/>
    </location>
</feature>
<dbReference type="InterPro" id="IPR029479">
    <property type="entry name" value="Nitroreductase"/>
</dbReference>
<evidence type="ECO:0000313" key="3">
    <source>
        <dbReference type="Proteomes" id="UP000071859"/>
    </source>
</evidence>
<dbReference type="Pfam" id="PF00881">
    <property type="entry name" value="Nitroreductase"/>
    <property type="match status" value="1"/>
</dbReference>
<dbReference type="PANTHER" id="PTHR43745">
    <property type="entry name" value="NITROREDUCTASE MJ1384-RELATED"/>
    <property type="match status" value="1"/>
</dbReference>
<name>A0A158CJ53_9BURK</name>
<dbReference type="EMBL" id="FCOX02000020">
    <property type="protein sequence ID" value="SAK81547.1"/>
    <property type="molecule type" value="Genomic_DNA"/>
</dbReference>
<dbReference type="RefSeq" id="WP_062607124.1">
    <property type="nucleotide sequence ID" value="NZ_FCOX02000020.1"/>
</dbReference>
<dbReference type="AlphaFoldDB" id="A0A158CJ53"/>
<dbReference type="SUPFAM" id="SSF55469">
    <property type="entry name" value="FMN-dependent nitroreductase-like"/>
    <property type="match status" value="1"/>
</dbReference>